<dbReference type="Proteomes" id="UP000321046">
    <property type="component" value="Unassembled WGS sequence"/>
</dbReference>
<protein>
    <submittedName>
        <fullName evidence="2">Uncharacterized protein</fullName>
    </submittedName>
</protein>
<dbReference type="InterPro" id="IPR016195">
    <property type="entry name" value="Pol/histidinol_Pase-like"/>
</dbReference>
<dbReference type="OrthoDB" id="5525048at2"/>
<evidence type="ECO:0000313" key="2">
    <source>
        <dbReference type="EMBL" id="TXD31421.1"/>
    </source>
</evidence>
<dbReference type="EMBL" id="VOSL01000148">
    <property type="protein sequence ID" value="TXD31421.1"/>
    <property type="molecule type" value="Genomic_DNA"/>
</dbReference>
<reference evidence="2 3" key="1">
    <citation type="submission" date="2019-08" db="EMBL/GenBank/DDBJ databases">
        <title>Bradymonadales sp. TMQ2.</title>
        <authorList>
            <person name="Liang Q."/>
        </authorList>
    </citation>
    <scope>NUCLEOTIDE SEQUENCE [LARGE SCALE GENOMIC DNA]</scope>
    <source>
        <strain evidence="2 3">TMQ2</strain>
    </source>
</reference>
<dbReference type="Gene3D" id="3.20.20.140">
    <property type="entry name" value="Metal-dependent hydrolases"/>
    <property type="match status" value="1"/>
</dbReference>
<dbReference type="RefSeq" id="WP_146977593.1">
    <property type="nucleotide sequence ID" value="NZ_VOSL01000148.1"/>
</dbReference>
<evidence type="ECO:0000313" key="3">
    <source>
        <dbReference type="Proteomes" id="UP000321046"/>
    </source>
</evidence>
<proteinExistence type="predicted"/>
<name>A0A5C6WT23_9DELT</name>
<accession>A0A5C6WT23</accession>
<organism evidence="2 3">
    <name type="scientific">Lujinxingia vulgaris</name>
    <dbReference type="NCBI Taxonomy" id="2600176"/>
    <lineage>
        <taxon>Bacteria</taxon>
        <taxon>Deltaproteobacteria</taxon>
        <taxon>Bradymonadales</taxon>
        <taxon>Lujinxingiaceae</taxon>
        <taxon>Lujinxingia</taxon>
    </lineage>
</organism>
<sequence>MMTIDGMWRVCAAAMVVGMCAVGCSDDPEPSDTPDVEEDAGDDASDGGDAGDVGDPGSWACSGEPCVIEDPYLPVPQQEGVDPQGSAAPEDAPGAGEARLWRVGEEGTGFSGIWSHCRQGDYILGNAEVRVCIQGVSTNRYETFTGGKLVDAQRVDQSGEDVLDMVMTLVEFGTATADKVEVVRDGSDGGVAVLRVTGADVELAHLAGVLGQRFGARVGLEVITEYRLAPDATHVEIVTFARSAGERVVSQQLGSWLAYGDRARPWTPDKGFGVGRGAMPWIAGVGAGRSFGLVFEESASPLGVASSQDIPWAEMRIFSGQVPRDEPTVVRHFFVVGDGTLDSVRQQAAELRGEEPGWQEVSLSVVDAGGAPVKGVEIYITSGEDAVTMVTTDTAGQAIALLDEGASFSAELRDFAGPLTLSRTFEVDGEDVVFEVSEVGAIALEVRDETTGGLLPARARFVGDGADFTLYVEDGTLNSAVPAGTYQLVLTRGSEYDATVLDVEIVAGETAEYNATLLHGVDTEGWISADFHQHMEPSIDSVVHVRDRVLENVTQGLELVVPTDHEVVTDLSGVIAEMGLGDYVSTFPGLEISPIYSHFNLYPFPYNPDRRGRGSIELAYEDETDGQVYFRRMPEIVEIARQLENPPLVQMNHPRNGSGMFNHVRYDPELGPDAVTHEDFVADVDAVEVINRFDDVCQVLADWSGLLNSGRRVTGLGNSDSHSANGEAGVPRNFLRIDAAPGEIEADEARAAVLAQRVTVGSHAFIDFTDGKMPGDEIAAASGETVSFGVRVQTPDWSQVERMFVIVNGSVVETLERSAEAGARVDFEETIELSFEEDSWVVFWIDGPSPSGAVRYGERTLGFINPVYVKVSGEDAWQAPGPRALDLAAINTGYCEE</sequence>
<dbReference type="AlphaFoldDB" id="A0A5C6WT23"/>
<comment type="caution">
    <text evidence="2">The sequence shown here is derived from an EMBL/GenBank/DDBJ whole genome shotgun (WGS) entry which is preliminary data.</text>
</comment>
<dbReference type="NCBIfam" id="NF038032">
    <property type="entry name" value="CehA_McbA_metalo"/>
    <property type="match status" value="1"/>
</dbReference>
<feature type="region of interest" description="Disordered" evidence="1">
    <location>
        <begin position="25"/>
        <end position="95"/>
    </location>
</feature>
<feature type="compositionally biased region" description="Acidic residues" evidence="1">
    <location>
        <begin position="26"/>
        <end position="46"/>
    </location>
</feature>
<gene>
    <name evidence="2" type="ORF">FRC96_21420</name>
</gene>
<evidence type="ECO:0000256" key="1">
    <source>
        <dbReference type="SAM" id="MobiDB-lite"/>
    </source>
</evidence>
<dbReference type="SUPFAM" id="SSF89550">
    <property type="entry name" value="PHP domain-like"/>
    <property type="match status" value="1"/>
</dbReference>